<protein>
    <submittedName>
        <fullName evidence="1">Uncharacterized protein</fullName>
    </submittedName>
</protein>
<name>A0A0D0BZ72_9AGAM</name>
<gene>
    <name evidence="1" type="ORF">CY34DRAFT_128726</name>
</gene>
<sequence>MMFYRARNRNIHRPVDSGALSRLWTSTHNDPSKQCQNTVQCGWHSQCWYEDGGGQQKALCITWLCRCKDQTFCGAQPSLRFHRHIVTTLKSMLERDTNFAYFNTRADAVIWHQENRPQYHDTYECPQYQYLMNYWPTAPVTSGKSKPRKQDRASMASVLRVSLKWLTCVKAQPRGV</sequence>
<evidence type="ECO:0000313" key="2">
    <source>
        <dbReference type="Proteomes" id="UP000054485"/>
    </source>
</evidence>
<reference evidence="1 2" key="1">
    <citation type="submission" date="2014-04" db="EMBL/GenBank/DDBJ databases">
        <authorList>
            <consortium name="DOE Joint Genome Institute"/>
            <person name="Kuo A."/>
            <person name="Ruytinx J."/>
            <person name="Rineau F."/>
            <person name="Colpaert J."/>
            <person name="Kohler A."/>
            <person name="Nagy L.G."/>
            <person name="Floudas D."/>
            <person name="Copeland A."/>
            <person name="Barry K.W."/>
            <person name="Cichocki N."/>
            <person name="Veneault-Fourrey C."/>
            <person name="LaButti K."/>
            <person name="Lindquist E.A."/>
            <person name="Lipzen A."/>
            <person name="Lundell T."/>
            <person name="Morin E."/>
            <person name="Murat C."/>
            <person name="Sun H."/>
            <person name="Tunlid A."/>
            <person name="Henrissat B."/>
            <person name="Grigoriev I.V."/>
            <person name="Hibbett D.S."/>
            <person name="Martin F."/>
            <person name="Nordberg H.P."/>
            <person name="Cantor M.N."/>
            <person name="Hua S.X."/>
        </authorList>
    </citation>
    <scope>NUCLEOTIDE SEQUENCE [LARGE SCALE GENOMIC DNA]</scope>
    <source>
        <strain evidence="1 2">UH-Slu-Lm8-n1</strain>
    </source>
</reference>
<dbReference type="EMBL" id="KN835141">
    <property type="protein sequence ID" value="KIK48083.1"/>
    <property type="molecule type" value="Genomic_DNA"/>
</dbReference>
<dbReference type="AlphaFoldDB" id="A0A0D0BZ72"/>
<proteinExistence type="predicted"/>
<accession>A0A0D0BZ72</accession>
<keyword evidence="2" id="KW-1185">Reference proteome</keyword>
<dbReference type="Proteomes" id="UP000054485">
    <property type="component" value="Unassembled WGS sequence"/>
</dbReference>
<organism evidence="1 2">
    <name type="scientific">Suillus luteus UH-Slu-Lm8-n1</name>
    <dbReference type="NCBI Taxonomy" id="930992"/>
    <lineage>
        <taxon>Eukaryota</taxon>
        <taxon>Fungi</taxon>
        <taxon>Dikarya</taxon>
        <taxon>Basidiomycota</taxon>
        <taxon>Agaricomycotina</taxon>
        <taxon>Agaricomycetes</taxon>
        <taxon>Agaricomycetidae</taxon>
        <taxon>Boletales</taxon>
        <taxon>Suillineae</taxon>
        <taxon>Suillaceae</taxon>
        <taxon>Suillus</taxon>
    </lineage>
</organism>
<dbReference type="InParanoid" id="A0A0D0BZ72"/>
<dbReference type="HOGENOM" id="CLU_1526148_0_0_1"/>
<evidence type="ECO:0000313" key="1">
    <source>
        <dbReference type="EMBL" id="KIK48083.1"/>
    </source>
</evidence>
<reference evidence="2" key="2">
    <citation type="submission" date="2015-01" db="EMBL/GenBank/DDBJ databases">
        <title>Evolutionary Origins and Diversification of the Mycorrhizal Mutualists.</title>
        <authorList>
            <consortium name="DOE Joint Genome Institute"/>
            <consortium name="Mycorrhizal Genomics Consortium"/>
            <person name="Kohler A."/>
            <person name="Kuo A."/>
            <person name="Nagy L.G."/>
            <person name="Floudas D."/>
            <person name="Copeland A."/>
            <person name="Barry K.W."/>
            <person name="Cichocki N."/>
            <person name="Veneault-Fourrey C."/>
            <person name="LaButti K."/>
            <person name="Lindquist E.A."/>
            <person name="Lipzen A."/>
            <person name="Lundell T."/>
            <person name="Morin E."/>
            <person name="Murat C."/>
            <person name="Riley R."/>
            <person name="Ohm R."/>
            <person name="Sun H."/>
            <person name="Tunlid A."/>
            <person name="Henrissat B."/>
            <person name="Grigoriev I.V."/>
            <person name="Hibbett D.S."/>
            <person name="Martin F."/>
        </authorList>
    </citation>
    <scope>NUCLEOTIDE SEQUENCE [LARGE SCALE GENOMIC DNA]</scope>
    <source>
        <strain evidence="2">UH-Slu-Lm8-n1</strain>
    </source>
</reference>